<evidence type="ECO:0000256" key="4">
    <source>
        <dbReference type="ARBA" id="ARBA00023008"/>
    </source>
</evidence>
<dbReference type="GO" id="GO:0005886">
    <property type="term" value="C:plasma membrane"/>
    <property type="evidence" value="ECO:0007669"/>
    <property type="project" value="TreeGrafter"/>
</dbReference>
<organism evidence="9 10">
    <name type="scientific">Brachybacterium nesterenkovii</name>
    <dbReference type="NCBI Taxonomy" id="47847"/>
    <lineage>
        <taxon>Bacteria</taxon>
        <taxon>Bacillati</taxon>
        <taxon>Actinomycetota</taxon>
        <taxon>Actinomycetes</taxon>
        <taxon>Micrococcales</taxon>
        <taxon>Dermabacteraceae</taxon>
        <taxon>Brachybacterium</taxon>
    </lineage>
</organism>
<dbReference type="AlphaFoldDB" id="A0A1X6X1S5"/>
<keyword evidence="10" id="KW-1185">Reference proteome</keyword>
<dbReference type="Pfam" id="PF04234">
    <property type="entry name" value="CopC"/>
    <property type="match status" value="1"/>
</dbReference>
<dbReference type="PANTHER" id="PTHR34820:SF4">
    <property type="entry name" value="INNER MEMBRANE PROTEIN YEBZ"/>
    <property type="match status" value="1"/>
</dbReference>
<dbReference type="SUPFAM" id="SSF81296">
    <property type="entry name" value="E set domains"/>
    <property type="match status" value="1"/>
</dbReference>
<gene>
    <name evidence="9" type="ORF">FM110_08310</name>
</gene>
<evidence type="ECO:0000256" key="3">
    <source>
        <dbReference type="ARBA" id="ARBA00022729"/>
    </source>
</evidence>
<evidence type="ECO:0000256" key="6">
    <source>
        <dbReference type="SAM" id="Phobius"/>
    </source>
</evidence>
<feature type="transmembrane region" description="Helical" evidence="6">
    <location>
        <begin position="173"/>
        <end position="194"/>
    </location>
</feature>
<feature type="chain" id="PRO_5012914163" evidence="7">
    <location>
        <begin position="33"/>
        <end position="200"/>
    </location>
</feature>
<dbReference type="GO" id="GO:0005507">
    <property type="term" value="F:copper ion binding"/>
    <property type="evidence" value="ECO:0007669"/>
    <property type="project" value="InterPro"/>
</dbReference>
<reference evidence="9 10" key="1">
    <citation type="submission" date="2017-02" db="EMBL/GenBank/DDBJ databases">
        <authorList>
            <person name="Peterson S.W."/>
        </authorList>
    </citation>
    <scope>NUCLEOTIDE SEQUENCE [LARGE SCALE GENOMIC DNA]</scope>
    <source>
        <strain evidence="9 10">CIP104813</strain>
    </source>
</reference>
<comment type="subcellular location">
    <subcellularLocation>
        <location evidence="1">Cell envelope</location>
    </subcellularLocation>
</comment>
<feature type="signal peptide" evidence="7">
    <location>
        <begin position="1"/>
        <end position="32"/>
    </location>
</feature>
<dbReference type="Gene3D" id="2.60.40.1220">
    <property type="match status" value="1"/>
</dbReference>
<keyword evidence="4" id="KW-0186">Copper</keyword>
<keyword evidence="6" id="KW-0812">Transmembrane</keyword>
<dbReference type="GO" id="GO:0030313">
    <property type="term" value="C:cell envelope"/>
    <property type="evidence" value="ECO:0007669"/>
    <property type="project" value="UniProtKB-SubCell"/>
</dbReference>
<evidence type="ECO:0000256" key="1">
    <source>
        <dbReference type="ARBA" id="ARBA00004196"/>
    </source>
</evidence>
<evidence type="ECO:0000313" key="10">
    <source>
        <dbReference type="Proteomes" id="UP000195981"/>
    </source>
</evidence>
<name>A0A1X6X1S5_9MICO</name>
<evidence type="ECO:0000256" key="2">
    <source>
        <dbReference type="ARBA" id="ARBA00022723"/>
    </source>
</evidence>
<accession>A0A1X6X1S5</accession>
<dbReference type="InterPro" id="IPR032694">
    <property type="entry name" value="CopC/D"/>
</dbReference>
<evidence type="ECO:0000256" key="7">
    <source>
        <dbReference type="SAM" id="SignalP"/>
    </source>
</evidence>
<feature type="compositionally biased region" description="Polar residues" evidence="5">
    <location>
        <begin position="131"/>
        <end position="142"/>
    </location>
</feature>
<dbReference type="InterPro" id="IPR014756">
    <property type="entry name" value="Ig_E-set"/>
</dbReference>
<keyword evidence="6" id="KW-1133">Transmembrane helix</keyword>
<sequence length="200" mass="19790">MIPSLIRRALGALAAVLGVLAIVLAVSTAASAHDQLVSSDPADGASLEAPPEAITLTFSDTPLDVSPQIRVTGPDGAVVADGAPTIEGTAAVLALPDGLPTGRSTVQWRVVSADGHPIEGSFSFDVAQGTMTAAPSEQASTEQTSSAPAAASGSASPSTQANDDASDTGISPLAILLAVVPLVAVVGIALALLARRRTKP</sequence>
<feature type="compositionally biased region" description="Low complexity" evidence="5">
    <location>
        <begin position="143"/>
        <end position="161"/>
    </location>
</feature>
<dbReference type="GO" id="GO:0006825">
    <property type="term" value="P:copper ion transport"/>
    <property type="evidence" value="ECO:0007669"/>
    <property type="project" value="InterPro"/>
</dbReference>
<evidence type="ECO:0000313" key="9">
    <source>
        <dbReference type="EMBL" id="SLM92457.1"/>
    </source>
</evidence>
<dbReference type="InterPro" id="IPR007348">
    <property type="entry name" value="CopC_dom"/>
</dbReference>
<dbReference type="EMBL" id="FWFG01000068">
    <property type="protein sequence ID" value="SLM92457.1"/>
    <property type="molecule type" value="Genomic_DNA"/>
</dbReference>
<feature type="region of interest" description="Disordered" evidence="5">
    <location>
        <begin position="131"/>
        <end position="165"/>
    </location>
</feature>
<evidence type="ECO:0000256" key="5">
    <source>
        <dbReference type="SAM" id="MobiDB-lite"/>
    </source>
</evidence>
<evidence type="ECO:0000259" key="8">
    <source>
        <dbReference type="Pfam" id="PF04234"/>
    </source>
</evidence>
<dbReference type="GO" id="GO:0042597">
    <property type="term" value="C:periplasmic space"/>
    <property type="evidence" value="ECO:0007669"/>
    <property type="project" value="InterPro"/>
</dbReference>
<dbReference type="PANTHER" id="PTHR34820">
    <property type="entry name" value="INNER MEMBRANE PROTEIN YEBZ"/>
    <property type="match status" value="1"/>
</dbReference>
<dbReference type="Proteomes" id="UP000195981">
    <property type="component" value="Unassembled WGS sequence"/>
</dbReference>
<keyword evidence="3 7" id="KW-0732">Signal</keyword>
<dbReference type="GO" id="GO:0046688">
    <property type="term" value="P:response to copper ion"/>
    <property type="evidence" value="ECO:0007669"/>
    <property type="project" value="InterPro"/>
</dbReference>
<keyword evidence="6" id="KW-0472">Membrane</keyword>
<proteinExistence type="predicted"/>
<dbReference type="InterPro" id="IPR014755">
    <property type="entry name" value="Cu-Rt/internalin_Ig-like"/>
</dbReference>
<keyword evidence="2" id="KW-0479">Metal-binding</keyword>
<protein>
    <submittedName>
        <fullName evidence="9">Copper resistance protein CopC</fullName>
    </submittedName>
</protein>
<feature type="domain" description="CopC" evidence="8">
    <location>
        <begin position="33"/>
        <end position="126"/>
    </location>
</feature>